<dbReference type="Proteomes" id="UP000218811">
    <property type="component" value="Unassembled WGS sequence"/>
</dbReference>
<dbReference type="Pfam" id="PF06999">
    <property type="entry name" value="Suc_Fer-like"/>
    <property type="match status" value="1"/>
</dbReference>
<accession>A0A2H3JSF8</accession>
<dbReference type="OMA" id="SRDCRCG"/>
<organism evidence="1 2">
    <name type="scientific">Wolfiporia cocos (strain MD-104)</name>
    <name type="common">Brown rot fungus</name>
    <dbReference type="NCBI Taxonomy" id="742152"/>
    <lineage>
        <taxon>Eukaryota</taxon>
        <taxon>Fungi</taxon>
        <taxon>Dikarya</taxon>
        <taxon>Basidiomycota</taxon>
        <taxon>Agaricomycotina</taxon>
        <taxon>Agaricomycetes</taxon>
        <taxon>Polyporales</taxon>
        <taxon>Phaeolaceae</taxon>
        <taxon>Wolfiporia</taxon>
    </lineage>
</organism>
<reference evidence="1 2" key="1">
    <citation type="journal article" date="2012" name="Science">
        <title>The Paleozoic origin of enzymatic lignin decomposition reconstructed from 31 fungal genomes.</title>
        <authorList>
            <person name="Floudas D."/>
            <person name="Binder M."/>
            <person name="Riley R."/>
            <person name="Barry K."/>
            <person name="Blanchette R.A."/>
            <person name="Henrissat B."/>
            <person name="Martinez A.T."/>
            <person name="Otillar R."/>
            <person name="Spatafora J.W."/>
            <person name="Yadav J.S."/>
            <person name="Aerts A."/>
            <person name="Benoit I."/>
            <person name="Boyd A."/>
            <person name="Carlson A."/>
            <person name="Copeland A."/>
            <person name="Coutinho P.M."/>
            <person name="de Vries R.P."/>
            <person name="Ferreira P."/>
            <person name="Findley K."/>
            <person name="Foster B."/>
            <person name="Gaskell J."/>
            <person name="Glotzer D."/>
            <person name="Gorecki P."/>
            <person name="Heitman J."/>
            <person name="Hesse C."/>
            <person name="Hori C."/>
            <person name="Igarashi K."/>
            <person name="Jurgens J.A."/>
            <person name="Kallen N."/>
            <person name="Kersten P."/>
            <person name="Kohler A."/>
            <person name="Kuees U."/>
            <person name="Kumar T.K.A."/>
            <person name="Kuo A."/>
            <person name="LaButti K."/>
            <person name="Larrondo L.F."/>
            <person name="Lindquist E."/>
            <person name="Ling A."/>
            <person name="Lombard V."/>
            <person name="Lucas S."/>
            <person name="Lundell T."/>
            <person name="Martin R."/>
            <person name="McLaughlin D.J."/>
            <person name="Morgenstern I."/>
            <person name="Morin E."/>
            <person name="Murat C."/>
            <person name="Nagy L.G."/>
            <person name="Nolan M."/>
            <person name="Ohm R.A."/>
            <person name="Patyshakuliyeva A."/>
            <person name="Rokas A."/>
            <person name="Ruiz-Duenas F.J."/>
            <person name="Sabat G."/>
            <person name="Salamov A."/>
            <person name="Samejima M."/>
            <person name="Schmutz J."/>
            <person name="Slot J.C."/>
            <person name="St John F."/>
            <person name="Stenlid J."/>
            <person name="Sun H."/>
            <person name="Sun S."/>
            <person name="Syed K."/>
            <person name="Tsang A."/>
            <person name="Wiebenga A."/>
            <person name="Young D."/>
            <person name="Pisabarro A."/>
            <person name="Eastwood D.C."/>
            <person name="Martin F."/>
            <person name="Cullen D."/>
            <person name="Grigoriev I.V."/>
            <person name="Hibbett D.S."/>
        </authorList>
    </citation>
    <scope>NUCLEOTIDE SEQUENCE [LARGE SCALE GENOMIC DNA]</scope>
    <source>
        <strain evidence="1 2">MD-104</strain>
    </source>
</reference>
<evidence type="ECO:0000313" key="2">
    <source>
        <dbReference type="Proteomes" id="UP000218811"/>
    </source>
</evidence>
<proteinExistence type="predicted"/>
<dbReference type="Gene3D" id="3.40.30.10">
    <property type="entry name" value="Glutaredoxin"/>
    <property type="match status" value="1"/>
</dbReference>
<dbReference type="CDD" id="cd03062">
    <property type="entry name" value="TRX_Fd_Sucrase"/>
    <property type="match status" value="1"/>
</dbReference>
<dbReference type="InterPro" id="IPR009737">
    <property type="entry name" value="Aim32/Apd1-like"/>
</dbReference>
<dbReference type="OrthoDB" id="10253744at2759"/>
<dbReference type="PANTHER" id="PTHR31902">
    <property type="entry name" value="ACTIN PATCHES DISTAL PROTEIN 1"/>
    <property type="match status" value="1"/>
</dbReference>
<evidence type="ECO:0000313" key="1">
    <source>
        <dbReference type="EMBL" id="PCH38967.1"/>
    </source>
</evidence>
<gene>
    <name evidence="1" type="ORF">WOLCODRAFT_110374</name>
</gene>
<protein>
    <recommendedName>
        <fullName evidence="3">Sucraseferredoxin-like protein</fullName>
    </recommendedName>
</protein>
<dbReference type="SUPFAM" id="SSF52833">
    <property type="entry name" value="Thioredoxin-like"/>
    <property type="match status" value="1"/>
</dbReference>
<sequence>MNTRPPTSVLSALTHAHHCTRPTHHWHLSRNVRAFTCTAPAAQLAGTVPHHSSYIVLHTHPPPASYPAKPRSPLLRALMLRARAWGGIANFAWAETQCVHPGYAGIGEGDAWEREAYCATAFAPDGRVLEVPEVTMENLEEVGERLREHTLGGNASEASSTNEHKIHLYVCTHGARDCRCGETGGEVEAALRQEVAKRGIKDKVMVGSVAHIGGHKYAGNLLVFPSGDWLGTIQAIDVPNVLNEILERHETNKLSQDYPAPLCGPFWRGRMGLDKDQQLSLYSSTDSTRFNTISCISLQPQGASGRAQSSDNNIAVR</sequence>
<dbReference type="InterPro" id="IPR036249">
    <property type="entry name" value="Thioredoxin-like_sf"/>
</dbReference>
<dbReference type="STRING" id="742152.A0A2H3JSF8"/>
<dbReference type="EMBL" id="KB467943">
    <property type="protein sequence ID" value="PCH38967.1"/>
    <property type="molecule type" value="Genomic_DNA"/>
</dbReference>
<dbReference type="AlphaFoldDB" id="A0A2H3JSF8"/>
<keyword evidence="2" id="KW-1185">Reference proteome</keyword>
<name>A0A2H3JSF8_WOLCO</name>
<evidence type="ECO:0008006" key="3">
    <source>
        <dbReference type="Google" id="ProtNLM"/>
    </source>
</evidence>